<evidence type="ECO:0000313" key="6">
    <source>
        <dbReference type="Proteomes" id="UP000245506"/>
    </source>
</evidence>
<dbReference type="PANTHER" id="PTHR18901:SF38">
    <property type="entry name" value="PSEUDOURIDINE-5'-PHOSPHATASE"/>
    <property type="match status" value="1"/>
</dbReference>
<dbReference type="InterPro" id="IPR006439">
    <property type="entry name" value="HAD-SF_hydro_IA"/>
</dbReference>
<reference evidence="5 6" key="1">
    <citation type="submission" date="2018-05" db="EMBL/GenBank/DDBJ databases">
        <title>Leucothrix arctica sp. nov., isolated from Arctic seawater.</title>
        <authorList>
            <person name="Choi A."/>
            <person name="Baek K."/>
        </authorList>
    </citation>
    <scope>NUCLEOTIDE SEQUENCE [LARGE SCALE GENOMIC DNA]</scope>
    <source>
        <strain evidence="5 6">IMCC9719</strain>
    </source>
</reference>
<dbReference type="RefSeq" id="WP_109822367.1">
    <property type="nucleotide sequence ID" value="NZ_QGKL01000015.1"/>
</dbReference>
<dbReference type="PRINTS" id="PR00413">
    <property type="entry name" value="HADHALOGNASE"/>
</dbReference>
<dbReference type="InterPro" id="IPR036412">
    <property type="entry name" value="HAD-like_sf"/>
</dbReference>
<dbReference type="SFLD" id="SFLDS00003">
    <property type="entry name" value="Haloacid_Dehalogenase"/>
    <property type="match status" value="1"/>
</dbReference>
<dbReference type="SFLD" id="SFLDG01129">
    <property type="entry name" value="C1.5:_HAD__Beta-PGM__Phosphata"/>
    <property type="match status" value="1"/>
</dbReference>
<keyword evidence="3 5" id="KW-0378">Hydrolase</keyword>
<keyword evidence="6" id="KW-1185">Reference proteome</keyword>
<dbReference type="Gene3D" id="1.10.150.240">
    <property type="entry name" value="Putative phosphatase, domain 2"/>
    <property type="match status" value="1"/>
</dbReference>
<sequence length="221" mass="24505">MSQANIQAVLFDMDGLLLETESIYTEVTQMIVGRYGKVFDWSVKSHMIGRDSYDAATYLVKALDLPFTPEHYLEERNDLLNERFAFAQPKPGARELIAVLSELKIPIAVATSSKDHQFKIKTSKHKEWFELFDAIVTSDHANVTRAKPAPDIFLTAAKALGCAPENCLVFEDAPSGIEAARAAGMSVIAVPDPAMSLEHFTNADEVISSLEKFDLAKWLNI</sequence>
<evidence type="ECO:0000256" key="3">
    <source>
        <dbReference type="ARBA" id="ARBA00022801"/>
    </source>
</evidence>
<dbReference type="FunFam" id="3.40.50.1000:FF:000055">
    <property type="entry name" value="Haloacid dehalogenase-like hydrolase family protein"/>
    <property type="match status" value="1"/>
</dbReference>
<evidence type="ECO:0000256" key="1">
    <source>
        <dbReference type="ARBA" id="ARBA00001946"/>
    </source>
</evidence>
<dbReference type="Gene3D" id="3.40.50.1000">
    <property type="entry name" value="HAD superfamily/HAD-like"/>
    <property type="match status" value="1"/>
</dbReference>
<proteinExistence type="predicted"/>
<dbReference type="SUPFAM" id="SSF56784">
    <property type="entry name" value="HAD-like"/>
    <property type="match status" value="1"/>
</dbReference>
<gene>
    <name evidence="5" type="ORF">DKT75_05165</name>
</gene>
<evidence type="ECO:0000313" key="5">
    <source>
        <dbReference type="EMBL" id="PWQ98001.1"/>
    </source>
</evidence>
<dbReference type="InterPro" id="IPR023198">
    <property type="entry name" value="PGP-like_dom2"/>
</dbReference>
<dbReference type="Proteomes" id="UP000245506">
    <property type="component" value="Unassembled WGS sequence"/>
</dbReference>
<comment type="caution">
    <text evidence="5">The sequence shown here is derived from an EMBL/GenBank/DDBJ whole genome shotgun (WGS) entry which is preliminary data.</text>
</comment>
<dbReference type="InterPro" id="IPR023214">
    <property type="entry name" value="HAD_sf"/>
</dbReference>
<dbReference type="PANTHER" id="PTHR18901">
    <property type="entry name" value="2-DEOXYGLUCOSE-6-PHOSPHATE PHOSPHATASE 2"/>
    <property type="match status" value="1"/>
</dbReference>
<dbReference type="GO" id="GO:0046872">
    <property type="term" value="F:metal ion binding"/>
    <property type="evidence" value="ECO:0007669"/>
    <property type="project" value="UniProtKB-KW"/>
</dbReference>
<keyword evidence="2" id="KW-0479">Metal-binding</keyword>
<dbReference type="Pfam" id="PF00702">
    <property type="entry name" value="Hydrolase"/>
    <property type="match status" value="1"/>
</dbReference>
<comment type="cofactor">
    <cofactor evidence="1">
        <name>Mg(2+)</name>
        <dbReference type="ChEBI" id="CHEBI:18420"/>
    </cofactor>
</comment>
<dbReference type="SFLD" id="SFLDG01135">
    <property type="entry name" value="C1.5.6:_HAD__Beta-PGM__Phospha"/>
    <property type="match status" value="1"/>
</dbReference>
<evidence type="ECO:0000256" key="2">
    <source>
        <dbReference type="ARBA" id="ARBA00022723"/>
    </source>
</evidence>
<dbReference type="NCBIfam" id="TIGR01509">
    <property type="entry name" value="HAD-SF-IA-v3"/>
    <property type="match status" value="1"/>
</dbReference>
<dbReference type="GO" id="GO:0016791">
    <property type="term" value="F:phosphatase activity"/>
    <property type="evidence" value="ECO:0007669"/>
    <property type="project" value="TreeGrafter"/>
</dbReference>
<dbReference type="AlphaFoldDB" id="A0A317CIJ5"/>
<accession>A0A317CIJ5</accession>
<dbReference type="FunFam" id="1.10.150.240:FF:000001">
    <property type="entry name" value="Haloacid dehalogenase-like hydrolase domain"/>
    <property type="match status" value="1"/>
</dbReference>
<evidence type="ECO:0000256" key="4">
    <source>
        <dbReference type="ARBA" id="ARBA00022842"/>
    </source>
</evidence>
<organism evidence="5 6">
    <name type="scientific">Leucothrix arctica</name>
    <dbReference type="NCBI Taxonomy" id="1481894"/>
    <lineage>
        <taxon>Bacteria</taxon>
        <taxon>Pseudomonadati</taxon>
        <taxon>Pseudomonadota</taxon>
        <taxon>Gammaproteobacteria</taxon>
        <taxon>Thiotrichales</taxon>
        <taxon>Thiotrichaceae</taxon>
        <taxon>Leucothrix</taxon>
    </lineage>
</organism>
<protein>
    <submittedName>
        <fullName evidence="5">HAD family hydrolase</fullName>
    </submittedName>
</protein>
<dbReference type="EMBL" id="QGKL01000015">
    <property type="protein sequence ID" value="PWQ98001.1"/>
    <property type="molecule type" value="Genomic_DNA"/>
</dbReference>
<name>A0A317CIJ5_9GAMM</name>
<dbReference type="OrthoDB" id="9800058at2"/>
<keyword evidence="4" id="KW-0460">Magnesium</keyword>